<keyword evidence="7" id="KW-0406">Ion transport</keyword>
<dbReference type="GO" id="GO:0015297">
    <property type="term" value="F:antiporter activity"/>
    <property type="evidence" value="ECO:0007669"/>
    <property type="project" value="UniProtKB-KW"/>
</dbReference>
<keyword evidence="3" id="KW-0050">Antiport</keyword>
<evidence type="ECO:0000256" key="3">
    <source>
        <dbReference type="ARBA" id="ARBA00022449"/>
    </source>
</evidence>
<sequence>MDFALGADIPVHMHTKTMTYPGHVKAVTVLGLPLIGGHLAQMAIGVTDTVMLGWYSVDALAAGVLGSTFFFTLFLFGAGFAWAVMPMVASQEAEGDEVALRRTTRMGLWLSVAYSLLVLPLMFWSRPVLDLLGQDPGVAEDAARYLRIAGFGIVPALLVMTIKSYLAALERTNVVLVITIASAFANAIVNWALIFGNWGAPEMGVVGAAVASVVTQIVALIGIIIYAVWVFPHHQMFVRLWRADWDMLGRVFKLGLPIGLTSLSETGLFAGSTLMMGWLGTVPLAAHGIAMQLVALTFMMHLGLSNVATIRASNAFGRRDWKHMARGGHVVTVMSLVFALLTIAVFVGIPMPFINAFMQENEPARAEIMAIGVGLLAMAALFQMMDGIQVIALGLLRGIQDTAVPMVIAAFSYWAVGIPCSYLLGFVFGYEGVGVWSGLVVGLAVAALLLMLRFWAVSYRRLKSATPNRVS</sequence>
<dbReference type="GO" id="GO:0042910">
    <property type="term" value="F:xenobiotic transmembrane transporter activity"/>
    <property type="evidence" value="ECO:0007669"/>
    <property type="project" value="InterPro"/>
</dbReference>
<organism evidence="11 12">
    <name type="scientific">Ascidiaceihabitans donghaensis</name>
    <dbReference type="NCBI Taxonomy" id="1510460"/>
    <lineage>
        <taxon>Bacteria</taxon>
        <taxon>Pseudomonadati</taxon>
        <taxon>Pseudomonadota</taxon>
        <taxon>Alphaproteobacteria</taxon>
        <taxon>Rhodobacterales</taxon>
        <taxon>Paracoccaceae</taxon>
        <taxon>Ascidiaceihabitans</taxon>
    </lineage>
</organism>
<feature type="transmembrane region" description="Helical" evidence="10">
    <location>
        <begin position="106"/>
        <end position="125"/>
    </location>
</feature>
<feature type="transmembrane region" description="Helical" evidence="10">
    <location>
        <begin position="434"/>
        <end position="456"/>
    </location>
</feature>
<protein>
    <recommendedName>
        <fullName evidence="9">Multidrug-efflux transporter</fullName>
    </recommendedName>
</protein>
<keyword evidence="8 10" id="KW-0472">Membrane</keyword>
<keyword evidence="4" id="KW-1003">Cell membrane</keyword>
<evidence type="ECO:0000256" key="8">
    <source>
        <dbReference type="ARBA" id="ARBA00023136"/>
    </source>
</evidence>
<dbReference type="GO" id="GO:0006811">
    <property type="term" value="P:monoatomic ion transport"/>
    <property type="evidence" value="ECO:0007669"/>
    <property type="project" value="UniProtKB-KW"/>
</dbReference>
<dbReference type="NCBIfam" id="TIGR00797">
    <property type="entry name" value="matE"/>
    <property type="match status" value="1"/>
</dbReference>
<feature type="transmembrane region" description="Helical" evidence="10">
    <location>
        <begin position="251"/>
        <end position="278"/>
    </location>
</feature>
<evidence type="ECO:0000256" key="7">
    <source>
        <dbReference type="ARBA" id="ARBA00023065"/>
    </source>
</evidence>
<evidence type="ECO:0000256" key="6">
    <source>
        <dbReference type="ARBA" id="ARBA00022989"/>
    </source>
</evidence>
<comment type="subcellular location">
    <subcellularLocation>
        <location evidence="1">Cell inner membrane</location>
        <topology evidence="1">Multi-pass membrane protein</topology>
    </subcellularLocation>
</comment>
<dbReference type="Proteomes" id="UP000244880">
    <property type="component" value="Unassembled WGS sequence"/>
</dbReference>
<keyword evidence="2" id="KW-0813">Transport</keyword>
<evidence type="ECO:0000256" key="2">
    <source>
        <dbReference type="ARBA" id="ARBA00022448"/>
    </source>
</evidence>
<dbReference type="GO" id="GO:0005886">
    <property type="term" value="C:plasma membrane"/>
    <property type="evidence" value="ECO:0007669"/>
    <property type="project" value="UniProtKB-SubCell"/>
</dbReference>
<keyword evidence="12" id="KW-1185">Reference proteome</keyword>
<evidence type="ECO:0000313" key="11">
    <source>
        <dbReference type="EMBL" id="SPH20580.1"/>
    </source>
</evidence>
<evidence type="ECO:0000256" key="4">
    <source>
        <dbReference type="ARBA" id="ARBA00022475"/>
    </source>
</evidence>
<dbReference type="InterPro" id="IPR050222">
    <property type="entry name" value="MATE_MdtK"/>
</dbReference>
<dbReference type="InterPro" id="IPR002528">
    <property type="entry name" value="MATE_fam"/>
</dbReference>
<feature type="transmembrane region" description="Helical" evidence="10">
    <location>
        <begin position="403"/>
        <end position="428"/>
    </location>
</feature>
<dbReference type="AlphaFoldDB" id="A0A2R8BC26"/>
<evidence type="ECO:0000256" key="9">
    <source>
        <dbReference type="ARBA" id="ARBA00031636"/>
    </source>
</evidence>
<dbReference type="PIRSF" id="PIRSF006603">
    <property type="entry name" value="DinF"/>
    <property type="match status" value="1"/>
</dbReference>
<dbReference type="EMBL" id="OMOR01000001">
    <property type="protein sequence ID" value="SPH20580.1"/>
    <property type="molecule type" value="Genomic_DNA"/>
</dbReference>
<feature type="transmembrane region" description="Helical" evidence="10">
    <location>
        <begin position="206"/>
        <end position="231"/>
    </location>
</feature>
<feature type="transmembrane region" description="Helical" evidence="10">
    <location>
        <begin position="59"/>
        <end position="85"/>
    </location>
</feature>
<gene>
    <name evidence="11" type="primary">mdtK</name>
    <name evidence="11" type="ORF">ASD8599_01317</name>
</gene>
<accession>A0A2R8BC26</accession>
<feature type="transmembrane region" description="Helical" evidence="10">
    <location>
        <begin position="145"/>
        <end position="162"/>
    </location>
</feature>
<feature type="transmembrane region" description="Helical" evidence="10">
    <location>
        <begin position="330"/>
        <end position="349"/>
    </location>
</feature>
<proteinExistence type="predicted"/>
<dbReference type="InterPro" id="IPR048279">
    <property type="entry name" value="MdtK-like"/>
</dbReference>
<evidence type="ECO:0000256" key="10">
    <source>
        <dbReference type="SAM" id="Phobius"/>
    </source>
</evidence>
<feature type="transmembrane region" description="Helical" evidence="10">
    <location>
        <begin position="174"/>
        <end position="194"/>
    </location>
</feature>
<evidence type="ECO:0000313" key="12">
    <source>
        <dbReference type="Proteomes" id="UP000244880"/>
    </source>
</evidence>
<reference evidence="11 12" key="1">
    <citation type="submission" date="2018-03" db="EMBL/GenBank/DDBJ databases">
        <authorList>
            <person name="Keele B.F."/>
        </authorList>
    </citation>
    <scope>NUCLEOTIDE SEQUENCE [LARGE SCALE GENOMIC DNA]</scope>
    <source>
        <strain evidence="11 12">CECT 8599</strain>
    </source>
</reference>
<evidence type="ECO:0000256" key="5">
    <source>
        <dbReference type="ARBA" id="ARBA00022692"/>
    </source>
</evidence>
<keyword evidence="5 10" id="KW-0812">Transmembrane</keyword>
<dbReference type="PANTHER" id="PTHR43298:SF2">
    <property type="entry name" value="FMN_FAD EXPORTER YEEO-RELATED"/>
    <property type="match status" value="1"/>
</dbReference>
<feature type="transmembrane region" description="Helical" evidence="10">
    <location>
        <begin position="284"/>
        <end position="309"/>
    </location>
</feature>
<dbReference type="CDD" id="cd13131">
    <property type="entry name" value="MATE_NorM_like"/>
    <property type="match status" value="1"/>
</dbReference>
<keyword evidence="6 10" id="KW-1133">Transmembrane helix</keyword>
<evidence type="ECO:0000256" key="1">
    <source>
        <dbReference type="ARBA" id="ARBA00004429"/>
    </source>
</evidence>
<dbReference type="PANTHER" id="PTHR43298">
    <property type="entry name" value="MULTIDRUG RESISTANCE PROTEIN NORM-RELATED"/>
    <property type="match status" value="1"/>
</dbReference>
<name>A0A2R8BC26_9RHOB</name>
<dbReference type="Pfam" id="PF01554">
    <property type="entry name" value="MatE"/>
    <property type="match status" value="2"/>
</dbReference>
<feature type="transmembrane region" description="Helical" evidence="10">
    <location>
        <begin position="369"/>
        <end position="396"/>
    </location>
</feature>